<dbReference type="AlphaFoldDB" id="A0A5C1DCG5"/>
<dbReference type="GO" id="GO:0016020">
    <property type="term" value="C:membrane"/>
    <property type="evidence" value="ECO:0007669"/>
    <property type="project" value="InterPro"/>
</dbReference>
<accession>A0A5C1DCG5</accession>
<organism evidence="7 8">
    <name type="scientific">Chromobacterium paludis</name>
    <dbReference type="NCBI Taxonomy" id="2605945"/>
    <lineage>
        <taxon>Bacteria</taxon>
        <taxon>Pseudomonadati</taxon>
        <taxon>Pseudomonadota</taxon>
        <taxon>Betaproteobacteria</taxon>
        <taxon>Neisseriales</taxon>
        <taxon>Chromobacteriaceae</taxon>
        <taxon>Chromobacterium</taxon>
    </lineage>
</organism>
<dbReference type="Gene3D" id="1.10.287.950">
    <property type="entry name" value="Methyl-accepting chemotaxis protein"/>
    <property type="match status" value="1"/>
</dbReference>
<evidence type="ECO:0000259" key="6">
    <source>
        <dbReference type="PROSITE" id="PS50112"/>
    </source>
</evidence>
<dbReference type="GO" id="GO:0006935">
    <property type="term" value="P:chemotaxis"/>
    <property type="evidence" value="ECO:0007669"/>
    <property type="project" value="InterPro"/>
</dbReference>
<dbReference type="InterPro" id="IPR035965">
    <property type="entry name" value="PAS-like_dom_sf"/>
</dbReference>
<keyword evidence="4" id="KW-0472">Membrane</keyword>
<dbReference type="RefSeq" id="WP_149294766.1">
    <property type="nucleotide sequence ID" value="NZ_CP043473.1"/>
</dbReference>
<proteinExistence type="inferred from homology"/>
<gene>
    <name evidence="7" type="ORF">FYK34_01680</name>
</gene>
<dbReference type="KEGG" id="chrm:FYK34_01680"/>
<dbReference type="InterPro" id="IPR000014">
    <property type="entry name" value="PAS"/>
</dbReference>
<dbReference type="InterPro" id="IPR013655">
    <property type="entry name" value="PAS_fold_3"/>
</dbReference>
<feature type="transmembrane region" description="Helical" evidence="4">
    <location>
        <begin position="151"/>
        <end position="169"/>
    </location>
</feature>
<dbReference type="PROSITE" id="PS50112">
    <property type="entry name" value="PAS"/>
    <property type="match status" value="1"/>
</dbReference>
<evidence type="ECO:0000256" key="4">
    <source>
        <dbReference type="SAM" id="Phobius"/>
    </source>
</evidence>
<keyword evidence="4" id="KW-0812">Transmembrane</keyword>
<evidence type="ECO:0000313" key="7">
    <source>
        <dbReference type="EMBL" id="QEL54376.1"/>
    </source>
</evidence>
<evidence type="ECO:0000313" key="8">
    <source>
        <dbReference type="Proteomes" id="UP000322079"/>
    </source>
</evidence>
<dbReference type="InterPro" id="IPR004089">
    <property type="entry name" value="MCPsignal_dom"/>
</dbReference>
<dbReference type="EMBL" id="CP043473">
    <property type="protein sequence ID" value="QEL54376.1"/>
    <property type="molecule type" value="Genomic_DNA"/>
</dbReference>
<feature type="domain" description="Methyl-accepting transducer" evidence="5">
    <location>
        <begin position="251"/>
        <end position="487"/>
    </location>
</feature>
<protein>
    <submittedName>
        <fullName evidence="7">Methyl-accepting chemotaxis protein</fullName>
    </submittedName>
</protein>
<dbReference type="GO" id="GO:0007165">
    <property type="term" value="P:signal transduction"/>
    <property type="evidence" value="ECO:0007669"/>
    <property type="project" value="UniProtKB-KW"/>
</dbReference>
<dbReference type="Gene3D" id="3.30.450.20">
    <property type="entry name" value="PAS domain"/>
    <property type="match status" value="1"/>
</dbReference>
<dbReference type="GO" id="GO:0004888">
    <property type="term" value="F:transmembrane signaling receptor activity"/>
    <property type="evidence" value="ECO:0007669"/>
    <property type="project" value="InterPro"/>
</dbReference>
<dbReference type="SUPFAM" id="SSF58104">
    <property type="entry name" value="Methyl-accepting chemotaxis protein (MCP) signaling domain"/>
    <property type="match status" value="1"/>
</dbReference>
<dbReference type="Proteomes" id="UP000322079">
    <property type="component" value="Chromosome"/>
</dbReference>
<evidence type="ECO:0000256" key="1">
    <source>
        <dbReference type="ARBA" id="ARBA00023224"/>
    </source>
</evidence>
<dbReference type="SMART" id="SM00283">
    <property type="entry name" value="MA"/>
    <property type="match status" value="1"/>
</dbReference>
<evidence type="ECO:0000256" key="3">
    <source>
        <dbReference type="PROSITE-ProRule" id="PRU00284"/>
    </source>
</evidence>
<keyword evidence="8" id="KW-1185">Reference proteome</keyword>
<dbReference type="SMART" id="SM00091">
    <property type="entry name" value="PAS"/>
    <property type="match status" value="1"/>
</dbReference>
<dbReference type="PROSITE" id="PS50111">
    <property type="entry name" value="CHEMOTAXIS_TRANSDUC_2"/>
    <property type="match status" value="1"/>
</dbReference>
<dbReference type="InterPro" id="IPR004090">
    <property type="entry name" value="Chemotax_Me-accpt_rcpt"/>
</dbReference>
<comment type="similarity">
    <text evidence="2">Belongs to the methyl-accepting chemotaxis (MCP) protein family.</text>
</comment>
<feature type="domain" description="PAS" evidence="6">
    <location>
        <begin position="24"/>
        <end position="75"/>
    </location>
</feature>
<dbReference type="PANTHER" id="PTHR32089:SF112">
    <property type="entry name" value="LYSOZYME-LIKE PROTEIN-RELATED"/>
    <property type="match status" value="1"/>
</dbReference>
<dbReference type="PRINTS" id="PR00260">
    <property type="entry name" value="CHEMTRNSDUCR"/>
</dbReference>
<evidence type="ECO:0000256" key="2">
    <source>
        <dbReference type="ARBA" id="ARBA00029447"/>
    </source>
</evidence>
<evidence type="ECO:0000259" key="5">
    <source>
        <dbReference type="PROSITE" id="PS50111"/>
    </source>
</evidence>
<reference evidence="7 8" key="1">
    <citation type="submission" date="2019-08" db="EMBL/GenBank/DDBJ databases">
        <title>Chromobacterium paludis, a novel bacterium isolated from a Maryland marsh pond.</title>
        <authorList>
            <person name="Blackburn M.B."/>
            <person name="Gundersen-Rindal D.E."/>
        </authorList>
    </citation>
    <scope>NUCLEOTIDE SEQUENCE [LARGE SCALE GENOMIC DNA]</scope>
    <source>
        <strain evidence="8">IIBBL 257-1</strain>
    </source>
</reference>
<dbReference type="CDD" id="cd00130">
    <property type="entry name" value="PAS"/>
    <property type="match status" value="1"/>
</dbReference>
<dbReference type="SUPFAM" id="SSF55785">
    <property type="entry name" value="PYP-like sensor domain (PAS domain)"/>
    <property type="match status" value="1"/>
</dbReference>
<dbReference type="CDD" id="cd11386">
    <property type="entry name" value="MCP_signal"/>
    <property type="match status" value="1"/>
</dbReference>
<dbReference type="PANTHER" id="PTHR32089">
    <property type="entry name" value="METHYL-ACCEPTING CHEMOTAXIS PROTEIN MCPB"/>
    <property type="match status" value="1"/>
</dbReference>
<dbReference type="NCBIfam" id="TIGR00229">
    <property type="entry name" value="sensory_box"/>
    <property type="match status" value="1"/>
</dbReference>
<keyword evidence="1 3" id="KW-0807">Transducer</keyword>
<keyword evidence="4" id="KW-1133">Transmembrane helix</keyword>
<dbReference type="Pfam" id="PF00015">
    <property type="entry name" value="MCPsignal"/>
    <property type="match status" value="1"/>
</dbReference>
<name>A0A5C1DCG5_9NEIS</name>
<dbReference type="Pfam" id="PF08447">
    <property type="entry name" value="PAS_3"/>
    <property type="match status" value="1"/>
</dbReference>
<sequence>MKKNFPVSGVEHRFESGLIVSRTDLKGQITHVNDAFVDISGFSRDELLGSSHNIVRHPDMPPVLFADLWNTLKRESPWRGLVKNRCKNGDHYWVDALVVPVKEQGKLTGYMSVRSPASREAIAKAEQWYPQLLQGARLPARRRHGVEENQVRRAFAFLLFFLILCQSALSGTLAAWLLAGVGVLALLLWQGFELWRGRHQRQLLLTCERIAEGRLDQTLAIYGRGESGRLESALACMQVHLKVVIDELQMTARDLEQDAWQLNGTLGGVVDRVAAGSGNVDSMCAAIEQLSSSIGQVASHAEDTAQLSQSSSTTLRHSTGLMAQARELGDATVHTVNSAQHSIQSLTGVIGNISQVAQAIHDIAEQTNLLALNAAIEAARAGEQGRGFAVVADEVRKLAERTSLSTEEIKQLLARVRQASDASVAAMGQVCQETQASSTAQAQTHTQLAEILSAIHRVNERMQDIAGTNGQQSTAASQLTGQMQSIAEQLDATHRHIDQAHQTVADFNRRAQRLSQMAAHFQLARQGG</sequence>